<name>A0ABN6IH29_9MYCO</name>
<proteinExistence type="predicted"/>
<accession>A0ABN6IH29</accession>
<reference evidence="1 2" key="2">
    <citation type="submission" date="2021-07" db="EMBL/GenBank/DDBJ databases">
        <authorList>
            <person name="Matsumoto Y."/>
            <person name="Motooka D."/>
            <person name="Nakamura S."/>
        </authorList>
    </citation>
    <scope>NUCLEOTIDE SEQUENCE [LARGE SCALE GENOMIC DNA]</scope>
    <source>
        <strain evidence="1 2">TY59</strain>
    </source>
</reference>
<protein>
    <recommendedName>
        <fullName evidence="3">ANTAR domain-containing protein</fullName>
    </recommendedName>
</protein>
<dbReference type="EMBL" id="AP024828">
    <property type="protein sequence ID" value="BCZ22559.1"/>
    <property type="molecule type" value="Genomic_DNA"/>
</dbReference>
<evidence type="ECO:0000313" key="1">
    <source>
        <dbReference type="EMBL" id="BCZ22559.1"/>
    </source>
</evidence>
<sequence length="206" mass="21505">MKIGAALAADLDILTAALDQPGADVLHTLHQLGVNARAAVPTYLGLRVTVDGSDPPIAFTILEDRAAADDVRSSLRLRLPGVGGGRSSLSVSLILYAATPGTFIDLTADLAWLTGRPPSDFVLDQHLPGPARPDAGTCLRTVSVINQAIGVLIGRGYTPEQADRELDTQGERSSTERHAIAQFILDTLAAADPEQRGARGSGPNIG</sequence>
<organism evidence="1 2">
    <name type="scientific">Mycobacterium senriense</name>
    <dbReference type="NCBI Taxonomy" id="2775496"/>
    <lineage>
        <taxon>Bacteria</taxon>
        <taxon>Bacillati</taxon>
        <taxon>Actinomycetota</taxon>
        <taxon>Actinomycetes</taxon>
        <taxon>Mycobacteriales</taxon>
        <taxon>Mycobacteriaceae</taxon>
        <taxon>Mycobacterium</taxon>
        <taxon>Mycobacterium avium complex (MAC)</taxon>
    </lineage>
</organism>
<keyword evidence="2" id="KW-1185">Reference proteome</keyword>
<evidence type="ECO:0000313" key="2">
    <source>
        <dbReference type="Proteomes" id="UP000826012"/>
    </source>
</evidence>
<reference evidence="1 2" key="1">
    <citation type="submission" date="2021-07" db="EMBL/GenBank/DDBJ databases">
        <title>Complete genome sequence of nontuberculous Mycobacterium sp. TY59.</title>
        <authorList>
            <person name="Fukushima K."/>
        </authorList>
    </citation>
    <scope>NUCLEOTIDE SEQUENCE [LARGE SCALE GENOMIC DNA]</scope>
    <source>
        <strain evidence="1 2">TY59</strain>
    </source>
</reference>
<dbReference type="Proteomes" id="UP000826012">
    <property type="component" value="Chromosome"/>
</dbReference>
<evidence type="ECO:0008006" key="3">
    <source>
        <dbReference type="Google" id="ProtNLM"/>
    </source>
</evidence>
<gene>
    <name evidence="1" type="ORF">MTY59_24140</name>
</gene>
<dbReference type="RefSeq" id="WP_221045823.1">
    <property type="nucleotide sequence ID" value="NZ_AP024828.1"/>
</dbReference>